<feature type="chain" id="PRO_5040914123" evidence="2">
    <location>
        <begin position="25"/>
        <end position="245"/>
    </location>
</feature>
<dbReference type="GO" id="GO:0008933">
    <property type="term" value="F:peptidoglycan lytic transglycosylase activity"/>
    <property type="evidence" value="ECO:0007669"/>
    <property type="project" value="TreeGrafter"/>
</dbReference>
<keyword evidence="4" id="KW-0328">Glycosyltransferase</keyword>
<dbReference type="PANTHER" id="PTHR30163:SF8">
    <property type="entry name" value="LYTIC MUREIN TRANSGLYCOSYLASE"/>
    <property type="match status" value="1"/>
</dbReference>
<gene>
    <name evidence="4" type="ORF">LCY76_22800</name>
</gene>
<dbReference type="PANTHER" id="PTHR30163">
    <property type="entry name" value="MEMBRANE-BOUND LYTIC MUREIN TRANSGLYCOSYLASE B"/>
    <property type="match status" value="1"/>
</dbReference>
<reference evidence="4" key="1">
    <citation type="submission" date="2021-09" db="EMBL/GenBank/DDBJ databases">
        <title>Genome analysis of Fictibacillus sp. KIGAM418 isolated from marine sediment.</title>
        <authorList>
            <person name="Seo M.-J."/>
            <person name="Cho E.-S."/>
            <person name="Hwang C.Y."/>
        </authorList>
    </citation>
    <scope>NUCLEOTIDE SEQUENCE</scope>
    <source>
        <strain evidence="4">KIGAM418</strain>
    </source>
</reference>
<keyword evidence="4" id="KW-0808">Transferase</keyword>
<dbReference type="InterPro" id="IPR023346">
    <property type="entry name" value="Lysozyme-like_dom_sf"/>
</dbReference>
<feature type="domain" description="Transglycosylase SLT" evidence="3">
    <location>
        <begin position="163"/>
        <end position="215"/>
    </location>
</feature>
<evidence type="ECO:0000259" key="3">
    <source>
        <dbReference type="Pfam" id="PF13406"/>
    </source>
</evidence>
<dbReference type="RefSeq" id="WP_248254774.1">
    <property type="nucleotide sequence ID" value="NZ_JAIWJX010000003.1"/>
</dbReference>
<evidence type="ECO:0000313" key="5">
    <source>
        <dbReference type="Proteomes" id="UP001139011"/>
    </source>
</evidence>
<dbReference type="GO" id="GO:0009253">
    <property type="term" value="P:peptidoglycan catabolic process"/>
    <property type="evidence" value="ECO:0007669"/>
    <property type="project" value="TreeGrafter"/>
</dbReference>
<dbReference type="EC" id="2.4.-.-" evidence="4"/>
<proteinExistence type="predicted"/>
<comment type="caution">
    <text evidence="4">The sequence shown here is derived from an EMBL/GenBank/DDBJ whole genome shotgun (WGS) entry which is preliminary data.</text>
</comment>
<keyword evidence="1" id="KW-0175">Coiled coil</keyword>
<evidence type="ECO:0000256" key="2">
    <source>
        <dbReference type="SAM" id="SignalP"/>
    </source>
</evidence>
<dbReference type="CDD" id="cd13399">
    <property type="entry name" value="Slt35-like"/>
    <property type="match status" value="1"/>
</dbReference>
<dbReference type="Pfam" id="PF13406">
    <property type="entry name" value="SLT_2"/>
    <property type="match status" value="1"/>
</dbReference>
<dbReference type="GO" id="GO:0016757">
    <property type="term" value="F:glycosyltransferase activity"/>
    <property type="evidence" value="ECO:0007669"/>
    <property type="project" value="UniProtKB-KW"/>
</dbReference>
<dbReference type="SUPFAM" id="SSF53955">
    <property type="entry name" value="Lysozyme-like"/>
    <property type="match status" value="1"/>
</dbReference>
<feature type="signal peptide" evidence="2">
    <location>
        <begin position="1"/>
        <end position="24"/>
    </location>
</feature>
<dbReference type="InterPro" id="IPR043426">
    <property type="entry name" value="MltB-like"/>
</dbReference>
<organism evidence="4 5">
    <name type="scientific">Fictibacillus marinisediminis</name>
    <dbReference type="NCBI Taxonomy" id="2878389"/>
    <lineage>
        <taxon>Bacteria</taxon>
        <taxon>Bacillati</taxon>
        <taxon>Bacillota</taxon>
        <taxon>Bacilli</taxon>
        <taxon>Bacillales</taxon>
        <taxon>Fictibacillaceae</taxon>
        <taxon>Fictibacillus</taxon>
    </lineage>
</organism>
<keyword evidence="2" id="KW-0732">Signal</keyword>
<accession>A0A9X2BG38</accession>
<dbReference type="InterPro" id="IPR031304">
    <property type="entry name" value="SLT_2"/>
</dbReference>
<sequence>MPKFLALFLFSVSLSFSLCFPAEASVNEWETQQQNLEQQKTELKDQIKELDEKINAFPDEEKEDREAVINKKLKLGREYSRKANYEEAYKRAIEMATGQTIGENTGTEQRSFIPASLLPGEEAPAQYIPIYKAAGEQYGVDWYVLASIHKIETSYSSIRYMISSVGAQGHMQFMPSTFSAYGVDGDGDGKRSPWDLKDAIFSAANYLSKNRYSTDPRGAIWHYNHAEWYVNKVLRTAGQIKKGSI</sequence>
<dbReference type="Proteomes" id="UP001139011">
    <property type="component" value="Unassembled WGS sequence"/>
</dbReference>
<protein>
    <submittedName>
        <fullName evidence="4">Lytic murein transglycosylase</fullName>
        <ecNumber evidence="4">2.4.-.-</ecNumber>
    </submittedName>
</protein>
<dbReference type="EMBL" id="JAIWJX010000003">
    <property type="protein sequence ID" value="MCK6259405.1"/>
    <property type="molecule type" value="Genomic_DNA"/>
</dbReference>
<evidence type="ECO:0000256" key="1">
    <source>
        <dbReference type="SAM" id="Coils"/>
    </source>
</evidence>
<name>A0A9X2BG38_9BACL</name>
<dbReference type="AlphaFoldDB" id="A0A9X2BG38"/>
<feature type="coiled-coil region" evidence="1">
    <location>
        <begin position="26"/>
        <end position="56"/>
    </location>
</feature>
<keyword evidence="5" id="KW-1185">Reference proteome</keyword>
<dbReference type="Gene3D" id="1.10.530.10">
    <property type="match status" value="1"/>
</dbReference>
<evidence type="ECO:0000313" key="4">
    <source>
        <dbReference type="EMBL" id="MCK6259405.1"/>
    </source>
</evidence>